<gene>
    <name evidence="2" type="ORF">GCM10025868_11600</name>
</gene>
<comment type="caution">
    <text evidence="2">The sequence shown here is derived from an EMBL/GenBank/DDBJ whole genome shotgun (WGS) entry which is preliminary data.</text>
</comment>
<reference evidence="3" key="1">
    <citation type="journal article" date="2019" name="Int. J. Syst. Evol. Microbiol.">
        <title>The Global Catalogue of Microorganisms (GCM) 10K type strain sequencing project: providing services to taxonomists for standard genome sequencing and annotation.</title>
        <authorList>
            <consortium name="The Broad Institute Genomics Platform"/>
            <consortium name="The Broad Institute Genome Sequencing Center for Infectious Disease"/>
            <person name="Wu L."/>
            <person name="Ma J."/>
        </authorList>
    </citation>
    <scope>NUCLEOTIDE SEQUENCE [LARGE SCALE GENOMIC DNA]</scope>
    <source>
        <strain evidence="3">NBRC 108730</strain>
    </source>
</reference>
<dbReference type="EMBL" id="BSUZ01000001">
    <property type="protein sequence ID" value="GMA85910.1"/>
    <property type="molecule type" value="Genomic_DNA"/>
</dbReference>
<evidence type="ECO:0000313" key="3">
    <source>
        <dbReference type="Proteomes" id="UP001157017"/>
    </source>
</evidence>
<sequence length="207" mass="21838">MSRLAAQPGLDLEAARGADVLEVDAGEHRRDGLHGRHDLVGVLGVEADRERVDAGEPLEQGGLALHDRQRGERPDVAQAEHRRAVADHGHGVALDREAAGVVGVLGDRDADPRHAGGVDEREVVAVADRHLRLDARLAAEVHQEGAVADLADLDAGQRPRLLDQVVRVPDVAGGAGEVDLHARGAGRGDVERGDDAAAPLDRRGEAR</sequence>
<evidence type="ECO:0000313" key="2">
    <source>
        <dbReference type="EMBL" id="GMA85910.1"/>
    </source>
</evidence>
<evidence type="ECO:0000256" key="1">
    <source>
        <dbReference type="SAM" id="MobiDB-lite"/>
    </source>
</evidence>
<protein>
    <submittedName>
        <fullName evidence="2">Uncharacterized protein</fullName>
    </submittedName>
</protein>
<accession>A0ABQ6JFE0</accession>
<feature type="compositionally biased region" description="Basic and acidic residues" evidence="1">
    <location>
        <begin position="178"/>
        <end position="207"/>
    </location>
</feature>
<proteinExistence type="predicted"/>
<name>A0ABQ6JFE0_9ACTN</name>
<keyword evidence="3" id="KW-1185">Reference proteome</keyword>
<organism evidence="2 3">
    <name type="scientific">Angustibacter aerolatus</name>
    <dbReference type="NCBI Taxonomy" id="1162965"/>
    <lineage>
        <taxon>Bacteria</taxon>
        <taxon>Bacillati</taxon>
        <taxon>Actinomycetota</taxon>
        <taxon>Actinomycetes</taxon>
        <taxon>Kineosporiales</taxon>
        <taxon>Kineosporiaceae</taxon>
    </lineage>
</organism>
<feature type="region of interest" description="Disordered" evidence="1">
    <location>
        <begin position="173"/>
        <end position="207"/>
    </location>
</feature>
<feature type="compositionally biased region" description="Basic and acidic residues" evidence="1">
    <location>
        <begin position="65"/>
        <end position="74"/>
    </location>
</feature>
<dbReference type="Proteomes" id="UP001157017">
    <property type="component" value="Unassembled WGS sequence"/>
</dbReference>
<feature type="region of interest" description="Disordered" evidence="1">
    <location>
        <begin position="50"/>
        <end position="74"/>
    </location>
</feature>